<evidence type="ECO:0000313" key="3">
    <source>
        <dbReference type="Proteomes" id="UP000231279"/>
    </source>
</evidence>
<dbReference type="EMBL" id="NKXS01003504">
    <property type="protein sequence ID" value="PIN09570.1"/>
    <property type="molecule type" value="Genomic_DNA"/>
</dbReference>
<dbReference type="Proteomes" id="UP000231279">
    <property type="component" value="Unassembled WGS sequence"/>
</dbReference>
<organism evidence="2 3">
    <name type="scientific">Handroanthus impetiginosus</name>
    <dbReference type="NCBI Taxonomy" id="429701"/>
    <lineage>
        <taxon>Eukaryota</taxon>
        <taxon>Viridiplantae</taxon>
        <taxon>Streptophyta</taxon>
        <taxon>Embryophyta</taxon>
        <taxon>Tracheophyta</taxon>
        <taxon>Spermatophyta</taxon>
        <taxon>Magnoliopsida</taxon>
        <taxon>eudicotyledons</taxon>
        <taxon>Gunneridae</taxon>
        <taxon>Pentapetalae</taxon>
        <taxon>asterids</taxon>
        <taxon>lamiids</taxon>
        <taxon>Lamiales</taxon>
        <taxon>Bignoniaceae</taxon>
        <taxon>Crescentiina</taxon>
        <taxon>Tabebuia alliance</taxon>
        <taxon>Handroanthus</taxon>
    </lineage>
</organism>
<evidence type="ECO:0008006" key="4">
    <source>
        <dbReference type="Google" id="ProtNLM"/>
    </source>
</evidence>
<sequence>MRKCVGAGGYRKKYLDDCTVGLMVFEFNPISQELCLLNSDSIIAAIVRTKDHEIKELKKRVVELEVAANKNLCVLIPVKVDTAATKEQGKKEDGENKEVKEKEDEKEEERKDDDNDEERDHDAENEYNDMNEENQTKHHMDFDERDYEAVCTLSSIVDGVQNRDELIEK</sequence>
<keyword evidence="3" id="KW-1185">Reference proteome</keyword>
<dbReference type="OrthoDB" id="928194at2759"/>
<feature type="region of interest" description="Disordered" evidence="1">
    <location>
        <begin position="84"/>
        <end position="142"/>
    </location>
</feature>
<dbReference type="AlphaFoldDB" id="A0A2G9GX39"/>
<comment type="caution">
    <text evidence="2">The sequence shown here is derived from an EMBL/GenBank/DDBJ whole genome shotgun (WGS) entry which is preliminary data.</text>
</comment>
<name>A0A2G9GX39_9LAMI</name>
<proteinExistence type="predicted"/>
<gene>
    <name evidence="2" type="ORF">CDL12_17846</name>
</gene>
<accession>A0A2G9GX39</accession>
<feature type="compositionally biased region" description="Basic and acidic residues" evidence="1">
    <location>
        <begin position="87"/>
        <end position="124"/>
    </location>
</feature>
<protein>
    <recommendedName>
        <fullName evidence="4">Ubiquitinyl hydrolase 1</fullName>
    </recommendedName>
</protein>
<evidence type="ECO:0000256" key="1">
    <source>
        <dbReference type="SAM" id="MobiDB-lite"/>
    </source>
</evidence>
<evidence type="ECO:0000313" key="2">
    <source>
        <dbReference type="EMBL" id="PIN09570.1"/>
    </source>
</evidence>
<reference evidence="3" key="1">
    <citation type="journal article" date="2018" name="Gigascience">
        <title>Genome assembly of the Pink Ipe (Handroanthus impetiginosus, Bignoniaceae), a highly valued, ecologically keystone Neotropical timber forest tree.</title>
        <authorList>
            <person name="Silva-Junior O.B."/>
            <person name="Grattapaglia D."/>
            <person name="Novaes E."/>
            <person name="Collevatti R.G."/>
        </authorList>
    </citation>
    <scope>NUCLEOTIDE SEQUENCE [LARGE SCALE GENOMIC DNA]</scope>
    <source>
        <strain evidence="3">cv. UFG-1</strain>
    </source>
</reference>